<reference evidence="1" key="1">
    <citation type="submission" date="2021-01" db="EMBL/GenBank/DDBJ databases">
        <authorList>
            <consortium name="Aspergillus puulaauensis MK2 genome sequencing consortium"/>
            <person name="Kazuki M."/>
            <person name="Futagami T."/>
        </authorList>
    </citation>
    <scope>NUCLEOTIDE SEQUENCE</scope>
    <source>
        <strain evidence="1">MK2</strain>
    </source>
</reference>
<name>A0A7R8AIH9_9EURO</name>
<evidence type="ECO:0000313" key="2">
    <source>
        <dbReference type="Proteomes" id="UP000654913"/>
    </source>
</evidence>
<dbReference type="EMBL" id="AP024443">
    <property type="protein sequence ID" value="BCS19482.1"/>
    <property type="molecule type" value="Genomic_DNA"/>
</dbReference>
<dbReference type="AlphaFoldDB" id="A0A7R8AIH9"/>
<reference evidence="1" key="2">
    <citation type="submission" date="2021-02" db="EMBL/GenBank/DDBJ databases">
        <title>Aspergillus puulaauensis MK2 genome sequence.</title>
        <authorList>
            <person name="Futagami T."/>
            <person name="Mori K."/>
            <person name="Kadooka C."/>
            <person name="Tanaka T."/>
        </authorList>
    </citation>
    <scope>NUCLEOTIDE SEQUENCE</scope>
    <source>
        <strain evidence="1">MK2</strain>
    </source>
</reference>
<dbReference type="GeneID" id="64969487"/>
<accession>A0A7R8AIH9</accession>
<protein>
    <submittedName>
        <fullName evidence="1">Uncharacterized protein</fullName>
    </submittedName>
</protein>
<sequence>MGCVGILILQHGPGVSKFTSVQIQFPSKFRSPSTCTMDARHGFTQPAYVRFLKENELKLQAAESRKGQRPEMMPSRDMTIMQFVFQQIMPSNNPINPNSDVLQSYHQSMPRLSPHWIP</sequence>
<proteinExistence type="predicted"/>
<dbReference type="KEGG" id="apuu:APUU_12310A"/>
<keyword evidence="2" id="KW-1185">Reference proteome</keyword>
<gene>
    <name evidence="1" type="ORF">APUU_12310A</name>
</gene>
<dbReference type="Proteomes" id="UP000654913">
    <property type="component" value="Chromosome 1"/>
</dbReference>
<evidence type="ECO:0000313" key="1">
    <source>
        <dbReference type="EMBL" id="BCS19482.1"/>
    </source>
</evidence>
<dbReference type="RefSeq" id="XP_041551676.1">
    <property type="nucleotide sequence ID" value="XM_041698498.1"/>
</dbReference>
<organism evidence="1 2">
    <name type="scientific">Aspergillus puulaauensis</name>
    <dbReference type="NCBI Taxonomy" id="1220207"/>
    <lineage>
        <taxon>Eukaryota</taxon>
        <taxon>Fungi</taxon>
        <taxon>Dikarya</taxon>
        <taxon>Ascomycota</taxon>
        <taxon>Pezizomycotina</taxon>
        <taxon>Eurotiomycetes</taxon>
        <taxon>Eurotiomycetidae</taxon>
        <taxon>Eurotiales</taxon>
        <taxon>Aspergillaceae</taxon>
        <taxon>Aspergillus</taxon>
    </lineage>
</organism>